<dbReference type="Proteomes" id="UP000597507">
    <property type="component" value="Unassembled WGS sequence"/>
</dbReference>
<gene>
    <name evidence="1" type="ORF">GCM10010964_18780</name>
</gene>
<dbReference type="EMBL" id="BMKS01000004">
    <property type="protein sequence ID" value="GGG31079.1"/>
    <property type="molecule type" value="Genomic_DNA"/>
</dbReference>
<reference evidence="1 2" key="1">
    <citation type="journal article" date="2014" name="Int. J. Syst. Evol. Microbiol.">
        <title>Complete genome sequence of Corynebacterium casei LMG S-19264T (=DSM 44701T), isolated from a smear-ripened cheese.</title>
        <authorList>
            <consortium name="US DOE Joint Genome Institute (JGI-PGF)"/>
            <person name="Walter F."/>
            <person name="Albersmeier A."/>
            <person name="Kalinowski J."/>
            <person name="Ruckert C."/>
        </authorList>
    </citation>
    <scope>NUCLEOTIDE SEQUENCE [LARGE SCALE GENOMIC DNA]</scope>
    <source>
        <strain evidence="1 2">CGMCC 1.16330</strain>
    </source>
</reference>
<accession>A0A8J2ZBB6</accession>
<organism evidence="1 2">
    <name type="scientific">Caldovatus sediminis</name>
    <dbReference type="NCBI Taxonomy" id="2041189"/>
    <lineage>
        <taxon>Bacteria</taxon>
        <taxon>Pseudomonadati</taxon>
        <taxon>Pseudomonadota</taxon>
        <taxon>Alphaproteobacteria</taxon>
        <taxon>Acetobacterales</taxon>
        <taxon>Roseomonadaceae</taxon>
        <taxon>Caldovatus</taxon>
    </lineage>
</organism>
<comment type="caution">
    <text evidence="1">The sequence shown here is derived from an EMBL/GenBank/DDBJ whole genome shotgun (WGS) entry which is preliminary data.</text>
</comment>
<evidence type="ECO:0000313" key="2">
    <source>
        <dbReference type="Proteomes" id="UP000597507"/>
    </source>
</evidence>
<name>A0A8J2ZBB6_9PROT</name>
<evidence type="ECO:0000313" key="1">
    <source>
        <dbReference type="EMBL" id="GGG31079.1"/>
    </source>
</evidence>
<dbReference type="AlphaFoldDB" id="A0A8J2ZBB6"/>
<protein>
    <submittedName>
        <fullName evidence="1">Uncharacterized protein</fullName>
    </submittedName>
</protein>
<keyword evidence="2" id="KW-1185">Reference proteome</keyword>
<proteinExistence type="predicted"/>
<sequence length="498" mass="50095">MAYLFGDGFDVYSTTSDLLTAWDSIFQDGHTGNIVLPASATAFGLGGAVATIANLGGFRLTRALGQNVGTLYVNLRLKRTTSSSHYFYLQLLDGAAAQATVRWNDDGSLTVHTGGATGTQRGQATGATAQNVWDSWQIKAVVHDTAGSVEVRKNGSATPTLLVGGVNTRGGSTNAYANGLVLGTNNGGAVSHCDDLLVWSGSGAAPNDWLGDVRAVTLAPASTVQAQFTPGPAAIGNITQTTTRSENANTIAAFLYQSPAQGHASSIGVTLTSTITGSLNAALYADNNGAPGALIAQGSGVTNPTAGLVTIPLQGAPVTVPQGPVWVALWASANCTFAAGASGTRAGQSLTYGASFPNPMVPGTPGSAAQPVLALALANPVQHSLLRHPTDGDAGYVYAATVGAQDLYGVETLASKGVAPASIVGVAPFVVAKRSDSGTRTLQVIAKSGGVEAAAAGSDAVSLSYQRLVGFLGTDPATSAAWTPSAVDALQLGPKISA</sequence>
<dbReference type="RefSeq" id="WP_188899742.1">
    <property type="nucleotide sequence ID" value="NZ_BMKS01000004.1"/>
</dbReference>